<dbReference type="EMBL" id="CP071090">
    <property type="protein sequence ID" value="QSQ26314.1"/>
    <property type="molecule type" value="Genomic_DNA"/>
</dbReference>
<dbReference type="Proteomes" id="UP000662747">
    <property type="component" value="Chromosome"/>
</dbReference>
<gene>
    <name evidence="2" type="ORF">JY651_15860</name>
</gene>
<dbReference type="RefSeq" id="WP_206727862.1">
    <property type="nucleotide sequence ID" value="NZ_CP071090.1"/>
</dbReference>
<evidence type="ECO:0000313" key="3">
    <source>
        <dbReference type="Proteomes" id="UP000662747"/>
    </source>
</evidence>
<evidence type="ECO:0000313" key="2">
    <source>
        <dbReference type="EMBL" id="QSQ26314.1"/>
    </source>
</evidence>
<protein>
    <recommendedName>
        <fullName evidence="4">Lipoprotein</fullName>
    </recommendedName>
</protein>
<organism evidence="2 3">
    <name type="scientific">Pyxidicoccus parkwayensis</name>
    <dbReference type="NCBI Taxonomy" id="2813578"/>
    <lineage>
        <taxon>Bacteria</taxon>
        <taxon>Pseudomonadati</taxon>
        <taxon>Myxococcota</taxon>
        <taxon>Myxococcia</taxon>
        <taxon>Myxococcales</taxon>
        <taxon>Cystobacterineae</taxon>
        <taxon>Myxococcaceae</taxon>
        <taxon>Pyxidicoccus</taxon>
    </lineage>
</organism>
<evidence type="ECO:0000256" key="1">
    <source>
        <dbReference type="SAM" id="SignalP"/>
    </source>
</evidence>
<evidence type="ECO:0008006" key="4">
    <source>
        <dbReference type="Google" id="ProtNLM"/>
    </source>
</evidence>
<dbReference type="PROSITE" id="PS51257">
    <property type="entry name" value="PROKAR_LIPOPROTEIN"/>
    <property type="match status" value="1"/>
</dbReference>
<reference evidence="2 3" key="1">
    <citation type="submission" date="2021-02" db="EMBL/GenBank/DDBJ databases">
        <title>De Novo genome assembly of isolated myxobacteria.</title>
        <authorList>
            <person name="Stevens D.C."/>
        </authorList>
    </citation>
    <scope>NUCLEOTIDE SEQUENCE [LARGE SCALE GENOMIC DNA]</scope>
    <source>
        <strain evidence="3">SCPEA02</strain>
    </source>
</reference>
<keyword evidence="3" id="KW-1185">Reference proteome</keyword>
<sequence length="96" mass="9725">MRRILCFVALCAVGLSACGTDVSAADDSSEALVSVEQGLACETGSGYCPGTTVCAWFPGGDEGLCRPPCINGTCAISGQLCCTQPNGAPYCNTSCF</sequence>
<name>A0ABX7P748_9BACT</name>
<feature type="signal peptide" evidence="1">
    <location>
        <begin position="1"/>
        <end position="24"/>
    </location>
</feature>
<proteinExistence type="predicted"/>
<accession>A0ABX7P748</accession>
<feature type="chain" id="PRO_5045541054" description="Lipoprotein" evidence="1">
    <location>
        <begin position="25"/>
        <end position="96"/>
    </location>
</feature>
<keyword evidence="1" id="KW-0732">Signal</keyword>